<dbReference type="Pfam" id="PF04024">
    <property type="entry name" value="PspC"/>
    <property type="match status" value="1"/>
</dbReference>
<organism evidence="8 9">
    <name type="scientific">Corynebacterium comes</name>
    <dbReference type="NCBI Taxonomy" id="2675218"/>
    <lineage>
        <taxon>Bacteria</taxon>
        <taxon>Bacillati</taxon>
        <taxon>Actinomycetota</taxon>
        <taxon>Actinomycetes</taxon>
        <taxon>Mycobacteriales</taxon>
        <taxon>Corynebacteriaceae</taxon>
        <taxon>Corynebacterium</taxon>
    </lineage>
</organism>
<dbReference type="EMBL" id="CP046453">
    <property type="protein sequence ID" value="QGU03826.1"/>
    <property type="molecule type" value="Genomic_DNA"/>
</dbReference>
<evidence type="ECO:0000256" key="4">
    <source>
        <dbReference type="ARBA" id="ARBA00022989"/>
    </source>
</evidence>
<evidence type="ECO:0000256" key="6">
    <source>
        <dbReference type="SAM" id="Phobius"/>
    </source>
</evidence>
<protein>
    <submittedName>
        <fullName evidence="8">PspC domain protein</fullName>
    </submittedName>
</protein>
<evidence type="ECO:0000256" key="1">
    <source>
        <dbReference type="ARBA" id="ARBA00004162"/>
    </source>
</evidence>
<gene>
    <name evidence="8" type="ORF">CETAM_02730</name>
</gene>
<evidence type="ECO:0000313" key="8">
    <source>
        <dbReference type="EMBL" id="QGU03826.1"/>
    </source>
</evidence>
<dbReference type="PANTHER" id="PTHR33885:SF3">
    <property type="entry name" value="PHAGE SHOCK PROTEIN C"/>
    <property type="match status" value="1"/>
</dbReference>
<dbReference type="KEGG" id="ccoe:CETAM_02730"/>
<evidence type="ECO:0000259" key="7">
    <source>
        <dbReference type="Pfam" id="PF04024"/>
    </source>
</evidence>
<evidence type="ECO:0000256" key="2">
    <source>
        <dbReference type="ARBA" id="ARBA00022475"/>
    </source>
</evidence>
<keyword evidence="2" id="KW-1003">Cell membrane</keyword>
<dbReference type="InterPro" id="IPR052027">
    <property type="entry name" value="PspC"/>
</dbReference>
<sequence length="358" mass="38320">MTTQTSFTDTVRRMWDTRPPRIPSEQGGNSKIAGVCEGIGVRYQIDPTIVRVLFVVSLFTLGGGLPAYLLAWLAMPRYGMSTSPMQAVARRKEQLTPPERKERSTGWWLIIFFILTSGLFTSEGTLASTGILAIVALLVAWWALHLRTPEPPAGLLADAPARTLPDPVDLSTYLPAEGTAVPPGRTSPPAWDPLGTAPFAWDLPDPGPAPQPQPRKPRIWPWIALGLLGTLGALTVLGGILGLWVGGNYEDIAEDRSYAPTSGAELQTHYKGEIGDLIVDLRRLSDLDDSRDVTVEGGIGPVNVFLPDDVPVALECEEGIGESNCIPGSYNDDAAGETLNVRVEGGIGPVRVTVPAAS</sequence>
<evidence type="ECO:0000256" key="5">
    <source>
        <dbReference type="ARBA" id="ARBA00023136"/>
    </source>
</evidence>
<dbReference type="RefSeq" id="WP_197085781.1">
    <property type="nucleotide sequence ID" value="NZ_CP046453.1"/>
</dbReference>
<evidence type="ECO:0000313" key="9">
    <source>
        <dbReference type="Proteomes" id="UP000425178"/>
    </source>
</evidence>
<dbReference type="Proteomes" id="UP000425178">
    <property type="component" value="Chromosome"/>
</dbReference>
<feature type="transmembrane region" description="Helical" evidence="6">
    <location>
        <begin position="52"/>
        <end position="75"/>
    </location>
</feature>
<dbReference type="AlphaFoldDB" id="A0A6B8VYQ3"/>
<accession>A0A6B8VYQ3</accession>
<keyword evidence="4 6" id="KW-1133">Transmembrane helix</keyword>
<dbReference type="PANTHER" id="PTHR33885">
    <property type="entry name" value="PHAGE SHOCK PROTEIN C"/>
    <property type="match status" value="1"/>
</dbReference>
<keyword evidence="5 6" id="KW-0472">Membrane</keyword>
<proteinExistence type="predicted"/>
<evidence type="ECO:0000256" key="3">
    <source>
        <dbReference type="ARBA" id="ARBA00022692"/>
    </source>
</evidence>
<comment type="subcellular location">
    <subcellularLocation>
        <location evidence="1">Cell membrane</location>
        <topology evidence="1">Single-pass membrane protein</topology>
    </subcellularLocation>
</comment>
<name>A0A6B8VYQ3_9CORY</name>
<dbReference type="GO" id="GO:0005886">
    <property type="term" value="C:plasma membrane"/>
    <property type="evidence" value="ECO:0007669"/>
    <property type="project" value="UniProtKB-SubCell"/>
</dbReference>
<feature type="domain" description="Phage shock protein PspC N-terminal" evidence="7">
    <location>
        <begin position="29"/>
        <end position="77"/>
    </location>
</feature>
<keyword evidence="3 6" id="KW-0812">Transmembrane</keyword>
<feature type="transmembrane region" description="Helical" evidence="6">
    <location>
        <begin position="126"/>
        <end position="144"/>
    </location>
</feature>
<keyword evidence="9" id="KW-1185">Reference proteome</keyword>
<dbReference type="InterPro" id="IPR007168">
    <property type="entry name" value="Phageshock_PspC_N"/>
</dbReference>
<feature type="transmembrane region" description="Helical" evidence="6">
    <location>
        <begin position="105"/>
        <end position="121"/>
    </location>
</feature>
<feature type="transmembrane region" description="Helical" evidence="6">
    <location>
        <begin position="219"/>
        <end position="246"/>
    </location>
</feature>
<reference evidence="8 9" key="1">
    <citation type="journal article" date="2021" name="Int. J. Syst. Evol. Microbiol.">
        <title>Classification of three corynebacterial strains isolated from a small paddock in North Rhine-Westphalia: proposal of &lt;i&gt;Corynebacterium kalinowskii&lt;/i&gt; sp. nov., &lt;i&gt;Corynebacterium comes&lt;/i&gt; sp. nov. and &lt;i&gt;Corynebacterium occultum&lt;/i&gt; sp. nov.</title>
        <authorList>
            <person name="Schaffert L."/>
            <person name="Ruwe M."/>
            <person name="Milse J."/>
            <person name="Hanuschka K."/>
            <person name="Ortseifen V."/>
            <person name="Droste J."/>
            <person name="Brandt D."/>
            <person name="Schl L."/>
            <person name="Kutter Y."/>
            <person name="Vinke S."/>
            <person name="Vieh P."/>
            <person name="Jacob L."/>
            <person name="L N.C."/>
            <person name="Schulte-Berndt E."/>
            <person name="Hain C."/>
            <person name="Linder M."/>
            <person name="Schmidt P."/>
            <person name="Wollenschl L."/>
            <person name="Luttermann T."/>
            <person name="Thieme E."/>
            <person name="Hassa J."/>
            <person name="Haak M."/>
            <person name="Wittchen M."/>
            <person name="Mentz A."/>
            <person name="Persicke M."/>
            <person name="Busche T."/>
            <person name="R C."/>
        </authorList>
    </citation>
    <scope>NUCLEOTIDE SEQUENCE [LARGE SCALE GENOMIC DNA]</scope>
    <source>
        <strain evidence="8 9">2019</strain>
    </source>
</reference>